<comment type="subunit">
    <text evidence="10">Type II secretion is composed of four main components: the outer membrane complex, the inner membrane complex, the cytoplasmic secretion ATPase and the periplasm-spanning pseudopilus.</text>
</comment>
<dbReference type="InterPro" id="IPR010052">
    <property type="entry name" value="T2SS_protein-GspI"/>
</dbReference>
<keyword evidence="13" id="KW-1185">Reference proteome</keyword>
<dbReference type="GO" id="GO:0015627">
    <property type="term" value="C:type II protein secretion system complex"/>
    <property type="evidence" value="ECO:0007669"/>
    <property type="project" value="UniProtKB-UniRule"/>
</dbReference>
<evidence type="ECO:0000256" key="4">
    <source>
        <dbReference type="ARBA" id="ARBA00022475"/>
    </source>
</evidence>
<comment type="PTM">
    <text evidence="10">Cleaved by prepilin peptidase.</text>
</comment>
<evidence type="ECO:0000256" key="7">
    <source>
        <dbReference type="ARBA" id="ARBA00022692"/>
    </source>
</evidence>
<reference evidence="12 13" key="1">
    <citation type="submission" date="2018-07" db="EMBL/GenBank/DDBJ databases">
        <title>Genomic Encyclopedia of Type Strains, Phase IV (KMG-IV): sequencing the most valuable type-strain genomes for metagenomic binning, comparative biology and taxonomic classification.</title>
        <authorList>
            <person name="Goeker M."/>
        </authorList>
    </citation>
    <scope>NUCLEOTIDE SEQUENCE [LARGE SCALE GENOMIC DNA]</scope>
    <source>
        <strain evidence="12 13">DSM 103736</strain>
    </source>
</reference>
<comment type="function">
    <text evidence="1">Component of the type II secretion system required for the energy-dependent secretion of extracellular factors such as proteases and toxins from the periplasm. Part of the pseudopilus tip complex that is critical for the recognition and binding of secretion substrates.</text>
</comment>
<dbReference type="EMBL" id="QRAP01000016">
    <property type="protein sequence ID" value="RDK83778.1"/>
    <property type="molecule type" value="Genomic_DNA"/>
</dbReference>
<evidence type="ECO:0000256" key="2">
    <source>
        <dbReference type="ARBA" id="ARBA00004377"/>
    </source>
</evidence>
<dbReference type="SUPFAM" id="SSF54523">
    <property type="entry name" value="Pili subunits"/>
    <property type="match status" value="1"/>
</dbReference>
<keyword evidence="4" id="KW-1003">Cell membrane</keyword>
<dbReference type="PANTHER" id="PTHR38779:SF2">
    <property type="entry name" value="TYPE II SECRETION SYSTEM PROTEIN I-RELATED"/>
    <property type="match status" value="1"/>
</dbReference>
<keyword evidence="5 10" id="KW-0488">Methylation</keyword>
<dbReference type="InterPro" id="IPR012902">
    <property type="entry name" value="N_methyl_site"/>
</dbReference>
<keyword evidence="7" id="KW-0812">Transmembrane</keyword>
<evidence type="ECO:0000256" key="10">
    <source>
        <dbReference type="RuleBase" id="RU368030"/>
    </source>
</evidence>
<dbReference type="InterPro" id="IPR045584">
    <property type="entry name" value="Pilin-like"/>
</dbReference>
<evidence type="ECO:0000256" key="5">
    <source>
        <dbReference type="ARBA" id="ARBA00022481"/>
    </source>
</evidence>
<gene>
    <name evidence="12" type="ORF">C8D90_11650</name>
</gene>
<dbReference type="Proteomes" id="UP000254848">
    <property type="component" value="Unassembled WGS sequence"/>
</dbReference>
<comment type="similarity">
    <text evidence="3 10">Belongs to the GSP I family.</text>
</comment>
<dbReference type="Pfam" id="PF02501">
    <property type="entry name" value="T2SSI"/>
    <property type="match status" value="1"/>
</dbReference>
<dbReference type="GO" id="GO:0005886">
    <property type="term" value="C:plasma membrane"/>
    <property type="evidence" value="ECO:0007669"/>
    <property type="project" value="UniProtKB-SubCell"/>
</dbReference>
<evidence type="ECO:0000256" key="9">
    <source>
        <dbReference type="ARBA" id="ARBA00023136"/>
    </source>
</evidence>
<accession>A0A370Q5Z2</accession>
<evidence type="ECO:0000256" key="1">
    <source>
        <dbReference type="ARBA" id="ARBA00003161"/>
    </source>
</evidence>
<dbReference type="AlphaFoldDB" id="A0A370Q5Z2"/>
<evidence type="ECO:0000256" key="8">
    <source>
        <dbReference type="ARBA" id="ARBA00022989"/>
    </source>
</evidence>
<keyword evidence="8" id="KW-1133">Transmembrane helix</keyword>
<proteinExistence type="inferred from homology"/>
<evidence type="ECO:0000259" key="11">
    <source>
        <dbReference type="Pfam" id="PF02501"/>
    </source>
</evidence>
<dbReference type="GO" id="GO:0015628">
    <property type="term" value="P:protein secretion by the type II secretion system"/>
    <property type="evidence" value="ECO:0007669"/>
    <property type="project" value="UniProtKB-UniRule"/>
</dbReference>
<name>A0A370Q5Z2_9GAMM</name>
<evidence type="ECO:0000313" key="12">
    <source>
        <dbReference type="EMBL" id="RDK83778.1"/>
    </source>
</evidence>
<dbReference type="PANTHER" id="PTHR38779">
    <property type="entry name" value="TYPE II SECRETION SYSTEM PROTEIN I-RELATED"/>
    <property type="match status" value="1"/>
</dbReference>
<evidence type="ECO:0000313" key="13">
    <source>
        <dbReference type="Proteomes" id="UP000254848"/>
    </source>
</evidence>
<comment type="caution">
    <text evidence="12">The sequence shown here is derived from an EMBL/GenBank/DDBJ whole genome shotgun (WGS) entry which is preliminary data.</text>
</comment>
<dbReference type="Gene3D" id="3.30.1300.30">
    <property type="entry name" value="GSPII I/J protein-like"/>
    <property type="match status" value="1"/>
</dbReference>
<keyword evidence="9" id="KW-0472">Membrane</keyword>
<organism evidence="12 13">
    <name type="scientific">Enterobacillus tribolii</name>
    <dbReference type="NCBI Taxonomy" id="1487935"/>
    <lineage>
        <taxon>Bacteria</taxon>
        <taxon>Pseudomonadati</taxon>
        <taxon>Pseudomonadota</taxon>
        <taxon>Gammaproteobacteria</taxon>
        <taxon>Enterobacterales</taxon>
        <taxon>Hafniaceae</taxon>
        <taxon>Enterobacillus</taxon>
    </lineage>
</organism>
<dbReference type="PROSITE" id="PS00409">
    <property type="entry name" value="PROKAR_NTER_METHYL"/>
    <property type="match status" value="1"/>
</dbReference>
<evidence type="ECO:0000256" key="6">
    <source>
        <dbReference type="ARBA" id="ARBA00022519"/>
    </source>
</evidence>
<feature type="domain" description="Type II secretion system protein GspI C-terminal" evidence="11">
    <location>
        <begin position="41"/>
        <end position="109"/>
    </location>
</feature>
<comment type="subcellular location">
    <subcellularLocation>
        <location evidence="2 10">Cell inner membrane</location>
        <topology evidence="2 10">Single-pass membrane protein</topology>
    </subcellularLocation>
</comment>
<dbReference type="NCBIfam" id="TIGR02532">
    <property type="entry name" value="IV_pilin_GFxxxE"/>
    <property type="match status" value="1"/>
</dbReference>
<protein>
    <recommendedName>
        <fullName evidence="10">Type II secretion system protein I</fullName>
        <shortName evidence="10">T2SS minor pseudopilin I</shortName>
    </recommendedName>
</protein>
<evidence type="ECO:0000256" key="3">
    <source>
        <dbReference type="ARBA" id="ARBA00008358"/>
    </source>
</evidence>
<sequence>MKSRQEGMTLLEVLLALVIFAVASLALMNSFNGMLNGQENLRQRTLALWVADNALTESCLYGKRLPAQGVTALAGDEWPWVSDIIKDEDGMFSLQRIRVSTGNGQMVELHGLAPFVQDKGHAATP</sequence>
<keyword evidence="6 10" id="KW-0997">Cell inner membrane</keyword>
<dbReference type="NCBIfam" id="TIGR01707">
    <property type="entry name" value="gspI"/>
    <property type="match status" value="1"/>
</dbReference>
<dbReference type="Pfam" id="PF07963">
    <property type="entry name" value="N_methyl"/>
    <property type="match status" value="1"/>
</dbReference>
<dbReference type="InterPro" id="IPR003413">
    <property type="entry name" value="T2SS_GspI_C"/>
</dbReference>
<dbReference type="RefSeq" id="WP_115460439.1">
    <property type="nucleotide sequence ID" value="NZ_QRAP01000016.1"/>
</dbReference>